<dbReference type="AlphaFoldDB" id="A0A1Y2HY67"/>
<dbReference type="EMBL" id="MCFL01000005">
    <property type="protein sequence ID" value="ORZ39449.1"/>
    <property type="molecule type" value="Genomic_DNA"/>
</dbReference>
<proteinExistence type="predicted"/>
<sequence length="699" mass="76374">MPGFHLPVQLRAIAQPLPLPHPSSMRFCQSQDIGILNQWALPECFQLDSNIVYLAWIQRFSQHMDPREDPVITPFPFQSPSPDLLVAVTRNGHLHLWYPSLMRFRHLTVHLPASEPFQAESVAVSTTAAGPLVVVAGMNPANPTAASWLVDFSSATELNVIPFPGPTLHVTVPDASLDGLLDPMSAPGTTASGGSTSFAMPAKLAAVGTAQGTWLGILHPALGGIALYSLTFGDMGLPSASAMWNKVLDVPIDAPDTVRLSPQPMQSALVLHHTSPKDRSVSLLRFGGLGGVDSNEPALWSGWLSTDKFARMFARIASQDLPSLECSQPTRCCRIDLAPQTDSIPPSTLAAHYAHLCSLAILGGPAVRDVGDIILHASMHLQLPSTSHMAGAAVKLLAHSRPSHPRSSRRSTMAQTCRVLGVCLRTRVWQRPHSVMESPLLARIFHVHLRFARAWNLAPAFTATMAAVQTAMTAMTVKLLADENNLFMPSLASVMWCKIGVAFPRRHSSPPGFRSPHRWRTALRKHASRLQLPVKWPLSWIAASRSPVLQQVHWGVNEGVWVDVDRIVGEDDKRSWAVSGAVLDVLGQQQRPSTLAMGSAAAADPGKIMKELFAEARRGIDVHLMQFTMATSQPIPPAEPSAFSSQEPPPHVWAPWCNNYAYSCICGGRWWHLGRLEEETKQFMQFVTSNNNSSRRAIF</sequence>
<dbReference type="Proteomes" id="UP000193411">
    <property type="component" value="Unassembled WGS sequence"/>
</dbReference>
<accession>A0A1Y2HY67</accession>
<evidence type="ECO:0000313" key="2">
    <source>
        <dbReference type="Proteomes" id="UP000193411"/>
    </source>
</evidence>
<feature type="non-terminal residue" evidence="1">
    <location>
        <position position="699"/>
    </location>
</feature>
<reference evidence="1 2" key="1">
    <citation type="submission" date="2016-07" db="EMBL/GenBank/DDBJ databases">
        <title>Pervasive Adenine N6-methylation of Active Genes in Fungi.</title>
        <authorList>
            <consortium name="DOE Joint Genome Institute"/>
            <person name="Mondo S.J."/>
            <person name="Dannebaum R.O."/>
            <person name="Kuo R.C."/>
            <person name="Labutti K."/>
            <person name="Haridas S."/>
            <person name="Kuo A."/>
            <person name="Salamov A."/>
            <person name="Ahrendt S.R."/>
            <person name="Lipzen A."/>
            <person name="Sullivan W."/>
            <person name="Andreopoulos W.B."/>
            <person name="Clum A."/>
            <person name="Lindquist E."/>
            <person name="Daum C."/>
            <person name="Ramamoorthy G.K."/>
            <person name="Gryganskyi A."/>
            <person name="Culley D."/>
            <person name="Magnuson J.K."/>
            <person name="James T.Y."/>
            <person name="O'Malley M.A."/>
            <person name="Stajich J.E."/>
            <person name="Spatafora J.W."/>
            <person name="Visel A."/>
            <person name="Grigoriev I.V."/>
        </authorList>
    </citation>
    <scope>NUCLEOTIDE SEQUENCE [LARGE SCALE GENOMIC DNA]</scope>
    <source>
        <strain evidence="1 2">PL171</strain>
    </source>
</reference>
<gene>
    <name evidence="1" type="ORF">BCR44DRAFT_1426576</name>
</gene>
<evidence type="ECO:0000313" key="1">
    <source>
        <dbReference type="EMBL" id="ORZ39449.1"/>
    </source>
</evidence>
<protein>
    <submittedName>
        <fullName evidence="1">Uncharacterized protein</fullName>
    </submittedName>
</protein>
<comment type="caution">
    <text evidence="1">The sequence shown here is derived from an EMBL/GenBank/DDBJ whole genome shotgun (WGS) entry which is preliminary data.</text>
</comment>
<organism evidence="1 2">
    <name type="scientific">Catenaria anguillulae PL171</name>
    <dbReference type="NCBI Taxonomy" id="765915"/>
    <lineage>
        <taxon>Eukaryota</taxon>
        <taxon>Fungi</taxon>
        <taxon>Fungi incertae sedis</taxon>
        <taxon>Blastocladiomycota</taxon>
        <taxon>Blastocladiomycetes</taxon>
        <taxon>Blastocladiales</taxon>
        <taxon>Catenariaceae</taxon>
        <taxon>Catenaria</taxon>
    </lineage>
</organism>
<name>A0A1Y2HY67_9FUNG</name>
<keyword evidence="2" id="KW-1185">Reference proteome</keyword>